<accession>A0A9P9FZ90</accession>
<dbReference type="RefSeq" id="XP_046042315.1">
    <property type="nucleotide sequence ID" value="XM_046200333.1"/>
</dbReference>
<dbReference type="SMART" id="SM01090">
    <property type="entry name" value="Copper-fist"/>
    <property type="match status" value="1"/>
</dbReference>
<dbReference type="OrthoDB" id="5086233at2759"/>
<dbReference type="GeneID" id="70230287"/>
<reference evidence="3" key="1">
    <citation type="journal article" date="2021" name="Nat. Commun.">
        <title>Genetic determinants of endophytism in the Arabidopsis root mycobiome.</title>
        <authorList>
            <person name="Mesny F."/>
            <person name="Miyauchi S."/>
            <person name="Thiergart T."/>
            <person name="Pickel B."/>
            <person name="Atanasova L."/>
            <person name="Karlsson M."/>
            <person name="Huettel B."/>
            <person name="Barry K.W."/>
            <person name="Haridas S."/>
            <person name="Chen C."/>
            <person name="Bauer D."/>
            <person name="Andreopoulos W."/>
            <person name="Pangilinan J."/>
            <person name="LaButti K."/>
            <person name="Riley R."/>
            <person name="Lipzen A."/>
            <person name="Clum A."/>
            <person name="Drula E."/>
            <person name="Henrissat B."/>
            <person name="Kohler A."/>
            <person name="Grigoriev I.V."/>
            <person name="Martin F.M."/>
            <person name="Hacquard S."/>
        </authorList>
    </citation>
    <scope>NUCLEOTIDE SEQUENCE</scope>
    <source>
        <strain evidence="3">MPI-CAGE-AT-0023</strain>
    </source>
</reference>
<gene>
    <name evidence="3" type="ORF">BKA55DRAFT_697090</name>
</gene>
<evidence type="ECO:0000313" key="4">
    <source>
        <dbReference type="Proteomes" id="UP000720189"/>
    </source>
</evidence>
<dbReference type="Pfam" id="PF00649">
    <property type="entry name" value="Copper-fist"/>
    <property type="match status" value="1"/>
</dbReference>
<dbReference type="GO" id="GO:0003700">
    <property type="term" value="F:DNA-binding transcription factor activity"/>
    <property type="evidence" value="ECO:0007669"/>
    <property type="project" value="InterPro"/>
</dbReference>
<proteinExistence type="predicted"/>
<name>A0A9P9FZ90_FUSRE</name>
<evidence type="ECO:0000259" key="2">
    <source>
        <dbReference type="PROSITE" id="PS50073"/>
    </source>
</evidence>
<keyword evidence="4" id="KW-1185">Reference proteome</keyword>
<dbReference type="GO" id="GO:0005634">
    <property type="term" value="C:nucleus"/>
    <property type="evidence" value="ECO:0007669"/>
    <property type="project" value="InterPro"/>
</dbReference>
<dbReference type="Proteomes" id="UP000720189">
    <property type="component" value="Unassembled WGS sequence"/>
</dbReference>
<feature type="domain" description="Copper-fist" evidence="2">
    <location>
        <begin position="6"/>
        <end position="44"/>
    </location>
</feature>
<feature type="region of interest" description="Disordered" evidence="1">
    <location>
        <begin position="26"/>
        <end position="48"/>
    </location>
</feature>
<organism evidence="3 4">
    <name type="scientific">Fusarium redolens</name>
    <dbReference type="NCBI Taxonomy" id="48865"/>
    <lineage>
        <taxon>Eukaryota</taxon>
        <taxon>Fungi</taxon>
        <taxon>Dikarya</taxon>
        <taxon>Ascomycota</taxon>
        <taxon>Pezizomycotina</taxon>
        <taxon>Sordariomycetes</taxon>
        <taxon>Hypocreomycetidae</taxon>
        <taxon>Hypocreales</taxon>
        <taxon>Nectriaceae</taxon>
        <taxon>Fusarium</taxon>
        <taxon>Fusarium redolens species complex</taxon>
    </lineage>
</organism>
<dbReference type="InterPro" id="IPR036395">
    <property type="entry name" value="Cu_fist_DNA-bd_dom_sf"/>
</dbReference>
<evidence type="ECO:0000256" key="1">
    <source>
        <dbReference type="SAM" id="MobiDB-lite"/>
    </source>
</evidence>
<dbReference type="AlphaFoldDB" id="A0A9P9FZ90"/>
<evidence type="ECO:0000313" key="3">
    <source>
        <dbReference type="EMBL" id="KAH7224254.1"/>
    </source>
</evidence>
<dbReference type="EMBL" id="JAGMUX010000026">
    <property type="protein sequence ID" value="KAH7224254.1"/>
    <property type="molecule type" value="Genomic_DNA"/>
</dbReference>
<dbReference type="Gene3D" id="3.90.430.10">
    <property type="entry name" value="Copper fist DNA-binding domain"/>
    <property type="match status" value="1"/>
</dbReference>
<dbReference type="SUPFAM" id="SSF57879">
    <property type="entry name" value="Zinc domain conserved in yeast copper-regulated transcription factors"/>
    <property type="match status" value="1"/>
</dbReference>
<comment type="caution">
    <text evidence="3">The sequence shown here is derived from an EMBL/GenBank/DDBJ whole genome shotgun (WGS) entry which is preliminary data.</text>
</comment>
<dbReference type="PROSITE" id="PS50073">
    <property type="entry name" value="COPPER_FIST_2"/>
    <property type="match status" value="1"/>
</dbReference>
<dbReference type="InterPro" id="IPR001083">
    <property type="entry name" value="Cu_fist_DNA-bd_dom"/>
</dbReference>
<sequence>MRTNEQGEKVACFKCREGHRTTKCVDGPGHQDDVQVISPPGRPVGARTNPVVAAARREKKRKRLEQIKAEEEAEAFQRGAQAFFYQRPTSAPEQRNFVAGYQQFPVPGPQNFGGLANLHAAAPSFPRRSTFPPDPLPAHQPDAIQHFLRQTYYGGMAHNPVPPVPAVSVPVSPLPALDHAVSFDPYIMDNSMDTGFQVPMPVPGFPLAAPAPAPSLASGVFGNSFDTSFQHPMPAPGYPLLRPLLPVSSVPASQTILANQVNAMAQNPLAVDPATVSPQAGMVVPANPMDDWMNETIREDRMGAGQAVPPVSFPPPPRLFPINESRWDEIIPEQIAQPIPAANHGVQSSGSSFSSGSWVFVDHSSSSGQSSLEVSPTMGPAALGAQANEGAWSMAFHPLPWDLHSFPTEDPNEDIYGSD</sequence>
<dbReference type="GO" id="GO:0005507">
    <property type="term" value="F:copper ion binding"/>
    <property type="evidence" value="ECO:0007669"/>
    <property type="project" value="InterPro"/>
</dbReference>
<protein>
    <recommendedName>
        <fullName evidence="2">Copper-fist domain-containing protein</fullName>
    </recommendedName>
</protein>
<dbReference type="GO" id="GO:0003677">
    <property type="term" value="F:DNA binding"/>
    <property type="evidence" value="ECO:0007669"/>
    <property type="project" value="InterPro"/>
</dbReference>